<organism evidence="2 3">
    <name type="scientific">Microseira wollei NIES-4236</name>
    <dbReference type="NCBI Taxonomy" id="2530354"/>
    <lineage>
        <taxon>Bacteria</taxon>
        <taxon>Bacillati</taxon>
        <taxon>Cyanobacteriota</taxon>
        <taxon>Cyanophyceae</taxon>
        <taxon>Oscillatoriophycideae</taxon>
        <taxon>Aerosakkonematales</taxon>
        <taxon>Aerosakkonemataceae</taxon>
        <taxon>Microseira</taxon>
    </lineage>
</organism>
<feature type="signal peptide" evidence="1">
    <location>
        <begin position="1"/>
        <end position="18"/>
    </location>
</feature>
<protein>
    <submittedName>
        <fullName evidence="2">Uncharacterized protein</fullName>
    </submittedName>
</protein>
<name>A0AAV3XEN3_9CYAN</name>
<reference evidence="2" key="1">
    <citation type="submission" date="2019-10" db="EMBL/GenBank/DDBJ databases">
        <title>Draft genome sequece of Microseira wollei NIES-4236.</title>
        <authorList>
            <person name="Yamaguchi H."/>
            <person name="Suzuki S."/>
            <person name="Kawachi M."/>
        </authorList>
    </citation>
    <scope>NUCLEOTIDE SEQUENCE</scope>
    <source>
        <strain evidence="2">NIES-4236</strain>
    </source>
</reference>
<proteinExistence type="predicted"/>
<gene>
    <name evidence="2" type="ORF">MiSe_46580</name>
</gene>
<evidence type="ECO:0000313" key="3">
    <source>
        <dbReference type="Proteomes" id="UP001050975"/>
    </source>
</evidence>
<comment type="caution">
    <text evidence="2">The sequence shown here is derived from an EMBL/GenBank/DDBJ whole genome shotgun (WGS) entry which is preliminary data.</text>
</comment>
<dbReference type="RefSeq" id="WP_226585550.1">
    <property type="nucleotide sequence ID" value="NZ_BLAY01000077.1"/>
</dbReference>
<dbReference type="AlphaFoldDB" id="A0AAV3XEN3"/>
<keyword evidence="3" id="KW-1185">Reference proteome</keyword>
<evidence type="ECO:0000256" key="1">
    <source>
        <dbReference type="SAM" id="SignalP"/>
    </source>
</evidence>
<feature type="chain" id="PRO_5043349057" evidence="1">
    <location>
        <begin position="19"/>
        <end position="165"/>
    </location>
</feature>
<accession>A0AAV3XEN3</accession>
<dbReference type="EMBL" id="BLAY01000077">
    <property type="protein sequence ID" value="GET39886.1"/>
    <property type="molecule type" value="Genomic_DNA"/>
</dbReference>
<keyword evidence="1" id="KW-0732">Signal</keyword>
<sequence length="165" mass="18355">MKTHHISILFLTSLSAIAITTNLAFISKVDARPCGSGWLDRLGCTLDPTNPRDNGSMLASRFSVYVKNNTQQRIIVTARYMNYFESRRGQSCSTVDGGGANCDDITNWVTYSWDFSPGESALLINDAVGRNIYLSARAVDGSSLWPEKEVDMGSHYGRFYYSFNP</sequence>
<dbReference type="Proteomes" id="UP001050975">
    <property type="component" value="Unassembled WGS sequence"/>
</dbReference>
<evidence type="ECO:0000313" key="2">
    <source>
        <dbReference type="EMBL" id="GET39886.1"/>
    </source>
</evidence>